<proteinExistence type="predicted"/>
<reference evidence="2" key="1">
    <citation type="journal article" date="2023" name="Front. Plant Sci.">
        <title>Chromosomal-level genome assembly of Melastoma candidum provides insights into trichome evolution.</title>
        <authorList>
            <person name="Zhong Y."/>
            <person name="Wu W."/>
            <person name="Sun C."/>
            <person name="Zou P."/>
            <person name="Liu Y."/>
            <person name="Dai S."/>
            <person name="Zhou R."/>
        </authorList>
    </citation>
    <scope>NUCLEOTIDE SEQUENCE [LARGE SCALE GENOMIC DNA]</scope>
</reference>
<name>A0ACB9R3Y8_9MYRT</name>
<keyword evidence="2" id="KW-1185">Reference proteome</keyword>
<accession>A0ACB9R3Y8</accession>
<dbReference type="EMBL" id="CM042883">
    <property type="protein sequence ID" value="KAI4373605.1"/>
    <property type="molecule type" value="Genomic_DNA"/>
</dbReference>
<evidence type="ECO:0000313" key="2">
    <source>
        <dbReference type="Proteomes" id="UP001057402"/>
    </source>
</evidence>
<gene>
    <name evidence="1" type="ORF">MLD38_011713</name>
</gene>
<sequence length="196" mass="22013">MPESDGSSRPLFGGAVSTTFPLSFQDVSEVRQVPDHQEVFADPWRDQSLIFELLELKQDVEDHGSAVWFLQDIAAVQDAGQCTLLEQSGVVEAPWLVYQSTPAVISTVIGQMSISKGRQGRDAQNVGRVRSATEGSEYRYVDHRLRADPDKPLERKRDYRGFWVGGLCYRSWCHAHGGGLQTRSFFLKGARLEPVW</sequence>
<protein>
    <submittedName>
        <fullName evidence="1">Uncharacterized protein</fullName>
    </submittedName>
</protein>
<evidence type="ECO:0000313" key="1">
    <source>
        <dbReference type="EMBL" id="KAI4373605.1"/>
    </source>
</evidence>
<dbReference type="Proteomes" id="UP001057402">
    <property type="component" value="Chromosome 4"/>
</dbReference>
<organism evidence="1 2">
    <name type="scientific">Melastoma candidum</name>
    <dbReference type="NCBI Taxonomy" id="119954"/>
    <lineage>
        <taxon>Eukaryota</taxon>
        <taxon>Viridiplantae</taxon>
        <taxon>Streptophyta</taxon>
        <taxon>Embryophyta</taxon>
        <taxon>Tracheophyta</taxon>
        <taxon>Spermatophyta</taxon>
        <taxon>Magnoliopsida</taxon>
        <taxon>eudicotyledons</taxon>
        <taxon>Gunneridae</taxon>
        <taxon>Pentapetalae</taxon>
        <taxon>rosids</taxon>
        <taxon>malvids</taxon>
        <taxon>Myrtales</taxon>
        <taxon>Melastomataceae</taxon>
        <taxon>Melastomatoideae</taxon>
        <taxon>Melastomateae</taxon>
        <taxon>Melastoma</taxon>
    </lineage>
</organism>
<comment type="caution">
    <text evidence="1">The sequence shown here is derived from an EMBL/GenBank/DDBJ whole genome shotgun (WGS) entry which is preliminary data.</text>
</comment>